<sequence>MNRISLKIPLTQQPSGLKIKGVELNDPHKAIRKRWHFGTTPLKILPTPERPIRKRDVKVFLCGAIPKERHRHSLVFNPVYGWLIHAIKHHIHIRHLSRVSLQKLQQTPQSEHRPTLHTRIVPIHKHLPVNNHNSERREPLRPRHVPLRDPALHPRPQVPPDRPEKVRTLPPAAGELPPFFTSVSGRITTRHIGAL</sequence>
<proteinExistence type="predicted"/>
<keyword evidence="3" id="KW-1185">Reference proteome</keyword>
<dbReference type="Proteomes" id="UP001374535">
    <property type="component" value="Chromosome 10"/>
</dbReference>
<organism evidence="2 3">
    <name type="scientific">Vigna mungo</name>
    <name type="common">Black gram</name>
    <name type="synonym">Phaseolus mungo</name>
    <dbReference type="NCBI Taxonomy" id="3915"/>
    <lineage>
        <taxon>Eukaryota</taxon>
        <taxon>Viridiplantae</taxon>
        <taxon>Streptophyta</taxon>
        <taxon>Embryophyta</taxon>
        <taxon>Tracheophyta</taxon>
        <taxon>Spermatophyta</taxon>
        <taxon>Magnoliopsida</taxon>
        <taxon>eudicotyledons</taxon>
        <taxon>Gunneridae</taxon>
        <taxon>Pentapetalae</taxon>
        <taxon>rosids</taxon>
        <taxon>fabids</taxon>
        <taxon>Fabales</taxon>
        <taxon>Fabaceae</taxon>
        <taxon>Papilionoideae</taxon>
        <taxon>50 kb inversion clade</taxon>
        <taxon>NPAAA clade</taxon>
        <taxon>indigoferoid/millettioid clade</taxon>
        <taxon>Phaseoleae</taxon>
        <taxon>Vigna</taxon>
    </lineage>
</organism>
<reference evidence="2 3" key="1">
    <citation type="journal article" date="2023" name="Life. Sci Alliance">
        <title>Evolutionary insights into 3D genome organization and epigenetic landscape of Vigna mungo.</title>
        <authorList>
            <person name="Junaid A."/>
            <person name="Singh B."/>
            <person name="Bhatia S."/>
        </authorList>
    </citation>
    <scope>NUCLEOTIDE SEQUENCE [LARGE SCALE GENOMIC DNA]</scope>
    <source>
        <strain evidence="2">Urdbean</strain>
    </source>
</reference>
<name>A0AAQ3RHK7_VIGMU</name>
<feature type="region of interest" description="Disordered" evidence="1">
    <location>
        <begin position="105"/>
        <end position="173"/>
    </location>
</feature>
<dbReference type="EMBL" id="CP144691">
    <property type="protein sequence ID" value="WVY94301.1"/>
    <property type="molecule type" value="Genomic_DNA"/>
</dbReference>
<dbReference type="AlphaFoldDB" id="A0AAQ3RHK7"/>
<protein>
    <submittedName>
        <fullName evidence="2">Uncharacterized protein</fullName>
    </submittedName>
</protein>
<gene>
    <name evidence="2" type="ORF">V8G54_033389</name>
</gene>
<evidence type="ECO:0000313" key="3">
    <source>
        <dbReference type="Proteomes" id="UP001374535"/>
    </source>
</evidence>
<feature type="compositionally biased region" description="Basic and acidic residues" evidence="1">
    <location>
        <begin position="133"/>
        <end position="152"/>
    </location>
</feature>
<evidence type="ECO:0000313" key="2">
    <source>
        <dbReference type="EMBL" id="WVY94301.1"/>
    </source>
</evidence>
<evidence type="ECO:0000256" key="1">
    <source>
        <dbReference type="SAM" id="MobiDB-lite"/>
    </source>
</evidence>
<accession>A0AAQ3RHK7</accession>